<feature type="domain" description="YdhG-like" evidence="1">
    <location>
        <begin position="25"/>
        <end position="121"/>
    </location>
</feature>
<organism evidence="2 3">
    <name type="scientific">Saccharomonospora xinjiangensis XJ-54</name>
    <dbReference type="NCBI Taxonomy" id="882086"/>
    <lineage>
        <taxon>Bacteria</taxon>
        <taxon>Bacillati</taxon>
        <taxon>Actinomycetota</taxon>
        <taxon>Actinomycetes</taxon>
        <taxon>Pseudonocardiales</taxon>
        <taxon>Pseudonocardiaceae</taxon>
        <taxon>Saccharomonospora</taxon>
    </lineage>
</organism>
<gene>
    <name evidence="2" type="ORF">SacxiDRAFT_4362</name>
</gene>
<keyword evidence="3" id="KW-1185">Reference proteome</keyword>
<accession>I0V8U0</accession>
<proteinExistence type="predicted"/>
<evidence type="ECO:0000313" key="2">
    <source>
        <dbReference type="EMBL" id="EID56543.1"/>
    </source>
</evidence>
<dbReference type="RefSeq" id="WP_006240776.1">
    <property type="nucleotide sequence ID" value="NZ_JH636049.1"/>
</dbReference>
<dbReference type="AlphaFoldDB" id="I0V8U0"/>
<dbReference type="Pfam" id="PF08818">
    <property type="entry name" value="DUF1801"/>
    <property type="match status" value="1"/>
</dbReference>
<sequence length="127" mass="13711">MTTLTTTSSPATTAGSVASLAPPLRRVAEPLCSLIDEALPEATSALWHGHPTWSLGDKPGRRPVCLVKAHSATVTFGLWRGRQVTDEPGRLRAGARMMASVKLAGVSEIARALFTDWRRQAYSLEEK</sequence>
<dbReference type="eggNOG" id="COG5649">
    <property type="taxonomic scope" value="Bacteria"/>
</dbReference>
<evidence type="ECO:0000313" key="3">
    <source>
        <dbReference type="Proteomes" id="UP000004691"/>
    </source>
</evidence>
<protein>
    <recommendedName>
        <fullName evidence="1">YdhG-like domain-containing protein</fullName>
    </recommendedName>
</protein>
<dbReference type="InterPro" id="IPR014922">
    <property type="entry name" value="YdhG-like"/>
</dbReference>
<dbReference type="EMBL" id="JH636049">
    <property type="protein sequence ID" value="EID56543.1"/>
    <property type="molecule type" value="Genomic_DNA"/>
</dbReference>
<dbReference type="SUPFAM" id="SSF159888">
    <property type="entry name" value="YdhG-like"/>
    <property type="match status" value="1"/>
</dbReference>
<dbReference type="STRING" id="882086.SacxiDRAFT_4362"/>
<dbReference type="OrthoDB" id="192368at2"/>
<evidence type="ECO:0000259" key="1">
    <source>
        <dbReference type="Pfam" id="PF08818"/>
    </source>
</evidence>
<name>I0V8U0_9PSEU</name>
<reference evidence="2 3" key="1">
    <citation type="submission" date="2012-01" db="EMBL/GenBank/DDBJ databases">
        <title>Improved High-Quality Draft sequence of Saccharomonospora xinjiangensis XJ-54.</title>
        <authorList>
            <consortium name="US DOE Joint Genome Institute"/>
            <person name="Lucas S."/>
            <person name="Han J."/>
            <person name="Lapidus A."/>
            <person name="Cheng J.-F."/>
            <person name="Goodwin L."/>
            <person name="Pitluck S."/>
            <person name="Peters L."/>
            <person name="Mikhailova N."/>
            <person name="Teshima H."/>
            <person name="Detter J.C."/>
            <person name="Han C."/>
            <person name="Tapia R."/>
            <person name="Land M."/>
            <person name="Hauser L."/>
            <person name="Kyrpides N."/>
            <person name="Ivanova N."/>
            <person name="Pagani I."/>
            <person name="Brambilla E.-M."/>
            <person name="Klenk H.-P."/>
            <person name="Woyke T."/>
        </authorList>
    </citation>
    <scope>NUCLEOTIDE SEQUENCE [LARGE SCALE GENOMIC DNA]</scope>
    <source>
        <strain evidence="2 3">XJ-54</strain>
    </source>
</reference>
<dbReference type="HOGENOM" id="CLU_1987962_0_0_11"/>
<dbReference type="Proteomes" id="UP000004691">
    <property type="component" value="Unassembled WGS sequence"/>
</dbReference>